<evidence type="ECO:0000313" key="3">
    <source>
        <dbReference type="EMBL" id="TCO25517.1"/>
    </source>
</evidence>
<accession>A0ABY2BMR2</accession>
<evidence type="ECO:0000256" key="1">
    <source>
        <dbReference type="SAM" id="MobiDB-lite"/>
    </source>
</evidence>
<keyword evidence="4" id="KW-1185">Reference proteome</keyword>
<gene>
    <name evidence="3" type="ORF">EV644_10421</name>
</gene>
<evidence type="ECO:0000313" key="4">
    <source>
        <dbReference type="Proteomes" id="UP000295818"/>
    </source>
</evidence>
<feature type="region of interest" description="Disordered" evidence="1">
    <location>
        <begin position="110"/>
        <end position="139"/>
    </location>
</feature>
<reference evidence="3 4" key="1">
    <citation type="journal article" date="2015" name="Stand. Genomic Sci.">
        <title>Genomic Encyclopedia of Bacterial and Archaeal Type Strains, Phase III: the genomes of soil and plant-associated and newly described type strains.</title>
        <authorList>
            <person name="Whitman W.B."/>
            <person name="Woyke T."/>
            <person name="Klenk H.P."/>
            <person name="Zhou Y."/>
            <person name="Lilburn T.G."/>
            <person name="Beck B.J."/>
            <person name="De Vos P."/>
            <person name="Vandamme P."/>
            <person name="Eisen J.A."/>
            <person name="Garrity G."/>
            <person name="Hugenholtz P."/>
            <person name="Kyrpides N.C."/>
        </authorList>
    </citation>
    <scope>NUCLEOTIDE SEQUENCE [LARGE SCALE GENOMIC DNA]</scope>
    <source>
        <strain evidence="3 4">VKM Ac-2538</strain>
    </source>
</reference>
<sequence>MTPVPIHQGPPQRSTVLAAVLAALIAVALGILAAKTIPTAAEHRGQIQAAGYHVATCTIQAERHDDSRIQTLAHLANCLQDNHQIRTEAGDITLTIFSLAVLGWAVGSSSTAGTTNRSAGRDPGALFGGRHAQRVRHHL</sequence>
<keyword evidence="2" id="KW-1133">Transmembrane helix</keyword>
<proteinExistence type="predicted"/>
<dbReference type="Proteomes" id="UP000295818">
    <property type="component" value="Unassembled WGS sequence"/>
</dbReference>
<feature type="transmembrane region" description="Helical" evidence="2">
    <location>
        <begin position="15"/>
        <end position="34"/>
    </location>
</feature>
<keyword evidence="2" id="KW-0812">Transmembrane</keyword>
<comment type="caution">
    <text evidence="3">The sequence shown here is derived from an EMBL/GenBank/DDBJ whole genome shotgun (WGS) entry which is preliminary data.</text>
</comment>
<keyword evidence="2" id="KW-0472">Membrane</keyword>
<protein>
    <submittedName>
        <fullName evidence="3">Uncharacterized protein</fullName>
    </submittedName>
</protein>
<organism evidence="3 4">
    <name type="scientific">Kribbella orskensis</name>
    <dbReference type="NCBI Taxonomy" id="2512216"/>
    <lineage>
        <taxon>Bacteria</taxon>
        <taxon>Bacillati</taxon>
        <taxon>Actinomycetota</taxon>
        <taxon>Actinomycetes</taxon>
        <taxon>Propionibacteriales</taxon>
        <taxon>Kribbellaceae</taxon>
        <taxon>Kribbella</taxon>
    </lineage>
</organism>
<name>A0ABY2BMR2_9ACTN</name>
<evidence type="ECO:0000256" key="2">
    <source>
        <dbReference type="SAM" id="Phobius"/>
    </source>
</evidence>
<dbReference type="EMBL" id="SLWM01000004">
    <property type="protein sequence ID" value="TCO25517.1"/>
    <property type="molecule type" value="Genomic_DNA"/>
</dbReference>